<dbReference type="Proteomes" id="UP000005238">
    <property type="component" value="Unassembled WGS sequence"/>
</dbReference>
<dbReference type="EnsemblProtists" id="Phyra82836">
    <property type="protein sequence ID" value="Phyra82836"/>
    <property type="gene ID" value="Phyra82836"/>
</dbReference>
<evidence type="ECO:0000313" key="1">
    <source>
        <dbReference type="EnsemblProtists" id="Phyra82836"/>
    </source>
</evidence>
<dbReference type="EMBL" id="DS566075">
    <property type="status" value="NOT_ANNOTATED_CDS"/>
    <property type="molecule type" value="Genomic_DNA"/>
</dbReference>
<reference evidence="2" key="1">
    <citation type="journal article" date="2006" name="Science">
        <title>Phytophthora genome sequences uncover evolutionary origins and mechanisms of pathogenesis.</title>
        <authorList>
            <person name="Tyler B.M."/>
            <person name="Tripathy S."/>
            <person name="Zhang X."/>
            <person name="Dehal P."/>
            <person name="Jiang R.H."/>
            <person name="Aerts A."/>
            <person name="Arredondo F.D."/>
            <person name="Baxter L."/>
            <person name="Bensasson D."/>
            <person name="Beynon J.L."/>
            <person name="Chapman J."/>
            <person name="Damasceno C.M."/>
            <person name="Dorrance A.E."/>
            <person name="Dou D."/>
            <person name="Dickerman A.W."/>
            <person name="Dubchak I.L."/>
            <person name="Garbelotto M."/>
            <person name="Gijzen M."/>
            <person name="Gordon S.G."/>
            <person name="Govers F."/>
            <person name="Grunwald N.J."/>
            <person name="Huang W."/>
            <person name="Ivors K.L."/>
            <person name="Jones R.W."/>
            <person name="Kamoun S."/>
            <person name="Krampis K."/>
            <person name="Lamour K.H."/>
            <person name="Lee M.K."/>
            <person name="McDonald W.H."/>
            <person name="Medina M."/>
            <person name="Meijer H.J."/>
            <person name="Nordberg E.K."/>
            <person name="Maclean D.J."/>
            <person name="Ospina-Giraldo M.D."/>
            <person name="Morris P.F."/>
            <person name="Phuntumart V."/>
            <person name="Putnam N.H."/>
            <person name="Rash S."/>
            <person name="Rose J.K."/>
            <person name="Sakihama Y."/>
            <person name="Salamov A.A."/>
            <person name="Savidor A."/>
            <person name="Scheuring C.F."/>
            <person name="Smith B.M."/>
            <person name="Sobral B.W."/>
            <person name="Terry A."/>
            <person name="Torto-Alalibo T.A."/>
            <person name="Win J."/>
            <person name="Xu Z."/>
            <person name="Zhang H."/>
            <person name="Grigoriev I.V."/>
            <person name="Rokhsar D.S."/>
            <person name="Boore J.L."/>
        </authorList>
    </citation>
    <scope>NUCLEOTIDE SEQUENCE [LARGE SCALE GENOMIC DNA]</scope>
    <source>
        <strain evidence="2">Pr102</strain>
    </source>
</reference>
<evidence type="ECO:0008006" key="3">
    <source>
        <dbReference type="Google" id="ProtNLM"/>
    </source>
</evidence>
<protein>
    <recommendedName>
        <fullName evidence="3">Tc1-like transposase DDE domain-containing protein</fullName>
    </recommendedName>
</protein>
<dbReference type="AlphaFoldDB" id="H3GYP0"/>
<dbReference type="Gene3D" id="3.30.420.10">
    <property type="entry name" value="Ribonuclease H-like superfamily/Ribonuclease H"/>
    <property type="match status" value="1"/>
</dbReference>
<keyword evidence="2" id="KW-1185">Reference proteome</keyword>
<accession>H3GYP0</accession>
<dbReference type="GO" id="GO:0003676">
    <property type="term" value="F:nucleic acid binding"/>
    <property type="evidence" value="ECO:0007669"/>
    <property type="project" value="InterPro"/>
</dbReference>
<dbReference type="InterPro" id="IPR036397">
    <property type="entry name" value="RNaseH_sf"/>
</dbReference>
<reference evidence="1" key="2">
    <citation type="submission" date="2015-06" db="UniProtKB">
        <authorList>
            <consortium name="EnsemblProtists"/>
        </authorList>
    </citation>
    <scope>IDENTIFICATION</scope>
    <source>
        <strain evidence="1">Pr102</strain>
    </source>
</reference>
<proteinExistence type="predicted"/>
<dbReference type="InParanoid" id="H3GYP0"/>
<dbReference type="STRING" id="164328.H3GYP0"/>
<organism evidence="1 2">
    <name type="scientific">Phytophthora ramorum</name>
    <name type="common">Sudden oak death agent</name>
    <dbReference type="NCBI Taxonomy" id="164328"/>
    <lineage>
        <taxon>Eukaryota</taxon>
        <taxon>Sar</taxon>
        <taxon>Stramenopiles</taxon>
        <taxon>Oomycota</taxon>
        <taxon>Peronosporomycetes</taxon>
        <taxon>Peronosporales</taxon>
        <taxon>Peronosporaceae</taxon>
        <taxon>Phytophthora</taxon>
    </lineage>
</organism>
<dbReference type="HOGENOM" id="CLU_055211_1_1_1"/>
<evidence type="ECO:0000313" key="2">
    <source>
        <dbReference type="Proteomes" id="UP000005238"/>
    </source>
</evidence>
<name>H3GYP0_PHYRM</name>
<sequence length="224" mass="25243">MAYRIVDTGRVENLPRGGAQPGVAKTTPQVKELLGSYLNDSCAYTMEIMHHMLVLNLGLEVSTSTISRHLLGVLYAIKQTRVEPATCNNLTNKTKRREFAKKLKQHQREVVLHRLERGSTRMVQNSQFISDIYDTVKGSEFFRENYDGKTIVVVLDNAPAHRQTEERVTAHDDLCLGPYSPMCNPIEVRRIIKYIAPAVVTNMELHARDAVNAAAAMKDMVYGK</sequence>